<dbReference type="Proteomes" id="UP000035050">
    <property type="component" value="Chromosome"/>
</dbReference>
<gene>
    <name evidence="13" type="ORF">MB84_14980</name>
</gene>
<dbReference type="GO" id="GO:0005886">
    <property type="term" value="C:plasma membrane"/>
    <property type="evidence" value="ECO:0007669"/>
    <property type="project" value="UniProtKB-SubCell"/>
</dbReference>
<evidence type="ECO:0000259" key="11">
    <source>
        <dbReference type="Pfam" id="PF25885"/>
    </source>
</evidence>
<dbReference type="Gene3D" id="1.10.287.470">
    <property type="entry name" value="Helix hairpin bin"/>
    <property type="match status" value="1"/>
</dbReference>
<evidence type="ECO:0000256" key="4">
    <source>
        <dbReference type="ARBA" id="ARBA00022475"/>
    </source>
</evidence>
<dbReference type="PANTHER" id="PTHR30386">
    <property type="entry name" value="MEMBRANE FUSION SUBUNIT OF EMRAB-TOLC MULTIDRUG EFFLUX PUMP"/>
    <property type="match status" value="1"/>
</dbReference>
<feature type="domain" description="Multidrug export protein EmrA/FarA alpha-helical hairpin" evidence="11">
    <location>
        <begin position="94"/>
        <end position="215"/>
    </location>
</feature>
<dbReference type="EMBL" id="CP011253">
    <property type="protein sequence ID" value="AKC72443.1"/>
    <property type="molecule type" value="Genomic_DNA"/>
</dbReference>
<dbReference type="InterPro" id="IPR058634">
    <property type="entry name" value="AaeA-lik-b-barrel"/>
</dbReference>
<organism evidence="13 14">
    <name type="scientific">Pandoraea oxalativorans</name>
    <dbReference type="NCBI Taxonomy" id="573737"/>
    <lineage>
        <taxon>Bacteria</taxon>
        <taxon>Pseudomonadati</taxon>
        <taxon>Pseudomonadota</taxon>
        <taxon>Betaproteobacteria</taxon>
        <taxon>Burkholderiales</taxon>
        <taxon>Burkholderiaceae</taxon>
        <taxon>Pandoraea</taxon>
    </lineage>
</organism>
<dbReference type="Pfam" id="PF25963">
    <property type="entry name" value="Beta-barrel_AAEA"/>
    <property type="match status" value="1"/>
</dbReference>
<comment type="similarity">
    <text evidence="2">Belongs to the membrane fusion protein (MFP) (TC 8.A.1) family.</text>
</comment>
<evidence type="ECO:0000256" key="8">
    <source>
        <dbReference type="ARBA" id="ARBA00023136"/>
    </source>
</evidence>
<evidence type="ECO:0000313" key="14">
    <source>
        <dbReference type="Proteomes" id="UP000035050"/>
    </source>
</evidence>
<dbReference type="FunFam" id="2.40.30.170:FF:000003">
    <property type="entry name" value="Multidrug resistance protein A"/>
    <property type="match status" value="1"/>
</dbReference>
<evidence type="ECO:0000256" key="6">
    <source>
        <dbReference type="ARBA" id="ARBA00022692"/>
    </source>
</evidence>
<dbReference type="Pfam" id="PF25885">
    <property type="entry name" value="HH_EMRA"/>
    <property type="match status" value="1"/>
</dbReference>
<evidence type="ECO:0000256" key="10">
    <source>
        <dbReference type="SAM" id="Phobius"/>
    </source>
</evidence>
<protein>
    <submittedName>
        <fullName evidence="13">Hemolysin D</fullName>
    </submittedName>
</protein>
<evidence type="ECO:0000259" key="12">
    <source>
        <dbReference type="Pfam" id="PF25963"/>
    </source>
</evidence>
<keyword evidence="8 10" id="KW-0472">Membrane</keyword>
<evidence type="ECO:0000256" key="1">
    <source>
        <dbReference type="ARBA" id="ARBA00004377"/>
    </source>
</evidence>
<feature type="domain" description="p-hydroxybenzoic acid efflux pump subunit AaeA-like beta-barrel" evidence="12">
    <location>
        <begin position="252"/>
        <end position="344"/>
    </location>
</feature>
<evidence type="ECO:0000256" key="3">
    <source>
        <dbReference type="ARBA" id="ARBA00022448"/>
    </source>
</evidence>
<proteinExistence type="inferred from homology"/>
<keyword evidence="6 10" id="KW-0812">Transmembrane</keyword>
<dbReference type="HOGENOM" id="CLU_018816_15_0_4"/>
<reference evidence="13" key="1">
    <citation type="submission" date="2016-06" db="EMBL/GenBank/DDBJ databases">
        <title>Pandoraea oxalativorans DSM 23570 Genome Sequencing.</title>
        <authorList>
            <person name="Ee R."/>
            <person name="Lim Y.-L."/>
            <person name="Yong D."/>
            <person name="Yin W.-F."/>
            <person name="Chan K.-G."/>
        </authorList>
    </citation>
    <scope>NUCLEOTIDE SEQUENCE</scope>
    <source>
        <strain evidence="13">DSM 23570</strain>
    </source>
</reference>
<dbReference type="GO" id="GO:0046677">
    <property type="term" value="P:response to antibiotic"/>
    <property type="evidence" value="ECO:0007669"/>
    <property type="project" value="UniProtKB-ARBA"/>
</dbReference>
<feature type="region of interest" description="Disordered" evidence="9">
    <location>
        <begin position="392"/>
        <end position="414"/>
    </location>
</feature>
<feature type="compositionally biased region" description="Low complexity" evidence="9">
    <location>
        <begin position="392"/>
        <end position="403"/>
    </location>
</feature>
<evidence type="ECO:0000256" key="2">
    <source>
        <dbReference type="ARBA" id="ARBA00009477"/>
    </source>
</evidence>
<evidence type="ECO:0000256" key="9">
    <source>
        <dbReference type="SAM" id="MobiDB-lite"/>
    </source>
</evidence>
<dbReference type="GO" id="GO:0015721">
    <property type="term" value="P:bile acid and bile salt transport"/>
    <property type="evidence" value="ECO:0007669"/>
    <property type="project" value="UniProtKB-ARBA"/>
</dbReference>
<feature type="transmembrane region" description="Helical" evidence="10">
    <location>
        <begin position="21"/>
        <end position="43"/>
    </location>
</feature>
<dbReference type="PANTHER" id="PTHR30386:SF19">
    <property type="entry name" value="MULTIDRUG EXPORT PROTEIN EMRA-RELATED"/>
    <property type="match status" value="1"/>
</dbReference>
<dbReference type="RefSeq" id="WP_046293638.1">
    <property type="nucleotide sequence ID" value="NZ_CP011253.3"/>
</dbReference>
<keyword evidence="5" id="KW-0997">Cell inner membrane</keyword>
<evidence type="ECO:0000256" key="5">
    <source>
        <dbReference type="ARBA" id="ARBA00022519"/>
    </source>
</evidence>
<keyword evidence="14" id="KW-1185">Reference proteome</keyword>
<dbReference type="InterPro" id="IPR058633">
    <property type="entry name" value="EmrA/FarA_HH"/>
</dbReference>
<dbReference type="KEGG" id="pox:MB84_14980"/>
<evidence type="ECO:0000313" key="13">
    <source>
        <dbReference type="EMBL" id="AKC72443.1"/>
    </source>
</evidence>
<dbReference type="AlphaFoldDB" id="A0A0E3U9S4"/>
<comment type="subcellular location">
    <subcellularLocation>
        <location evidence="1">Cell inner membrane</location>
        <topology evidence="1">Single-pass membrane protein</topology>
    </subcellularLocation>
</comment>
<dbReference type="GO" id="GO:1990961">
    <property type="term" value="P:xenobiotic detoxification by transmembrane export across the plasma membrane"/>
    <property type="evidence" value="ECO:0007669"/>
    <property type="project" value="UniProtKB-ARBA"/>
</dbReference>
<keyword evidence="4" id="KW-1003">Cell membrane</keyword>
<dbReference type="Gene3D" id="2.40.50.100">
    <property type="match status" value="1"/>
</dbReference>
<dbReference type="InterPro" id="IPR050739">
    <property type="entry name" value="MFP"/>
</dbReference>
<dbReference type="SUPFAM" id="SSF111369">
    <property type="entry name" value="HlyD-like secretion proteins"/>
    <property type="match status" value="3"/>
</dbReference>
<keyword evidence="7 10" id="KW-1133">Transmembrane helix</keyword>
<dbReference type="Gene3D" id="2.40.30.170">
    <property type="match status" value="1"/>
</dbReference>
<dbReference type="PATRIC" id="fig|573737.6.peg.3910"/>
<sequence length="414" mass="44170">MSENQQQAPAQPAQNNGKRRRMMLTLTAVIAIAAIGYGAYYGLYARYYEDTDDAYVAGNVVQITPQVAGTVTGVKVDDTQMVKAGQPLVTLDQTDARVALLQAEANLAQTVRQVRTYFVNNDAYAATVAMRQSELAKAQADVKRREMAIATGAVSREELAHAQDAVKSAQAALEQARAQLVSNKALTDKTSVTTHPNVQQAAAKVRASYLDYARTSIPAPVDGYVAKRSVQVGQRVATGAPLMALVPLNEVWVDANFKEVQISHMRVGQPVTLTADVYGSSVEYKGTVAGFSAGTGSAFSLLPAQNATGNWIKVVQRLPVRIALDPKQLQQHPLRVGLSMQVKVNVRNTDGKELGEAPTLPVYSTDVYDKVGHDADDIVAKIITENAGAAAANAGASAGDANNTRNQPARARPL</sequence>
<dbReference type="OrthoDB" id="9811754at2"/>
<keyword evidence="3" id="KW-0813">Transport</keyword>
<accession>A0A0E3U9S4</accession>
<evidence type="ECO:0000256" key="7">
    <source>
        <dbReference type="ARBA" id="ARBA00022989"/>
    </source>
</evidence>
<name>A0A0E3U9S4_9BURK</name>